<accession>A0ACB8A001</accession>
<keyword evidence="2" id="KW-1185">Reference proteome</keyword>
<dbReference type="EMBL" id="MU268040">
    <property type="protein sequence ID" value="KAH7906292.1"/>
    <property type="molecule type" value="Genomic_DNA"/>
</dbReference>
<proteinExistence type="predicted"/>
<name>A0ACB8A001_9AGAM</name>
<sequence>MASTTSLQTSTGEPSPTFGYPNIKPEHPFEKMVARLDKETFDFNRYSAVDNAIVYSLFSKKSRRPYRAALHLAKLANFTMPTPSQGTEIPEICQAVNSEYPSEEECKAVTSVLMEKFGDVFASEDEPIIQHLLLRYTLLHSRYSVIELDKVSFFGQSVTGNIKARSDIAADTFLLSVGGSMSKQTAETKEPPTTHGPFGFVTHDCNPNAQVYPINNAQASTFRTIRDIKEGELITAAFAKQDPDAKCLCATCNPKAQSNHLVSVSQGEHGEGEVNQTSKKRKKIRGRGGRKKLKTLVEAGGVVQPQESGDMLVLQSDVETPAL</sequence>
<comment type="caution">
    <text evidence="1">The sequence shown here is derived from an EMBL/GenBank/DDBJ whole genome shotgun (WGS) entry which is preliminary data.</text>
</comment>
<organism evidence="1 2">
    <name type="scientific">Hygrophoropsis aurantiaca</name>
    <dbReference type="NCBI Taxonomy" id="72124"/>
    <lineage>
        <taxon>Eukaryota</taxon>
        <taxon>Fungi</taxon>
        <taxon>Dikarya</taxon>
        <taxon>Basidiomycota</taxon>
        <taxon>Agaricomycotina</taxon>
        <taxon>Agaricomycetes</taxon>
        <taxon>Agaricomycetidae</taxon>
        <taxon>Boletales</taxon>
        <taxon>Coniophorineae</taxon>
        <taxon>Hygrophoropsidaceae</taxon>
        <taxon>Hygrophoropsis</taxon>
    </lineage>
</organism>
<dbReference type="Proteomes" id="UP000790377">
    <property type="component" value="Unassembled WGS sequence"/>
</dbReference>
<reference evidence="1" key="1">
    <citation type="journal article" date="2021" name="New Phytol.">
        <title>Evolutionary innovations through gain and loss of genes in the ectomycorrhizal Boletales.</title>
        <authorList>
            <person name="Wu G."/>
            <person name="Miyauchi S."/>
            <person name="Morin E."/>
            <person name="Kuo A."/>
            <person name="Drula E."/>
            <person name="Varga T."/>
            <person name="Kohler A."/>
            <person name="Feng B."/>
            <person name="Cao Y."/>
            <person name="Lipzen A."/>
            <person name="Daum C."/>
            <person name="Hundley H."/>
            <person name="Pangilinan J."/>
            <person name="Johnson J."/>
            <person name="Barry K."/>
            <person name="LaButti K."/>
            <person name="Ng V."/>
            <person name="Ahrendt S."/>
            <person name="Min B."/>
            <person name="Choi I.G."/>
            <person name="Park H."/>
            <person name="Plett J.M."/>
            <person name="Magnuson J."/>
            <person name="Spatafora J.W."/>
            <person name="Nagy L.G."/>
            <person name="Henrissat B."/>
            <person name="Grigoriev I.V."/>
            <person name="Yang Z.L."/>
            <person name="Xu J."/>
            <person name="Martin F.M."/>
        </authorList>
    </citation>
    <scope>NUCLEOTIDE SEQUENCE</scope>
    <source>
        <strain evidence="1">ATCC 28755</strain>
    </source>
</reference>
<protein>
    <submittedName>
        <fullName evidence="1">Uncharacterized protein</fullName>
    </submittedName>
</protein>
<evidence type="ECO:0000313" key="2">
    <source>
        <dbReference type="Proteomes" id="UP000790377"/>
    </source>
</evidence>
<gene>
    <name evidence="1" type="ORF">BJ138DRAFT_650540</name>
</gene>
<evidence type="ECO:0000313" key="1">
    <source>
        <dbReference type="EMBL" id="KAH7906292.1"/>
    </source>
</evidence>